<feature type="domain" description="DSBA-like thioredoxin" evidence="2">
    <location>
        <begin position="5"/>
        <end position="143"/>
    </location>
</feature>
<dbReference type="GO" id="GO:0004602">
    <property type="term" value="F:glutathione peroxidase activity"/>
    <property type="evidence" value="ECO:0007669"/>
    <property type="project" value="TreeGrafter"/>
</dbReference>
<evidence type="ECO:0000259" key="2">
    <source>
        <dbReference type="Pfam" id="PF01323"/>
    </source>
</evidence>
<dbReference type="PANTHER" id="PTHR42943">
    <property type="entry name" value="GLUTATHIONE S-TRANSFERASE KAPPA"/>
    <property type="match status" value="1"/>
</dbReference>
<keyword evidence="1" id="KW-1133">Transmembrane helix</keyword>
<evidence type="ECO:0000313" key="3">
    <source>
        <dbReference type="EMBL" id="GAP87537.2"/>
    </source>
</evidence>
<dbReference type="PANTHER" id="PTHR42943:SF13">
    <property type="entry name" value="GLUTATHIONE S-TRANSFERASE KAPPA-RELATED"/>
    <property type="match status" value="1"/>
</dbReference>
<evidence type="ECO:0000256" key="1">
    <source>
        <dbReference type="SAM" id="Phobius"/>
    </source>
</evidence>
<dbReference type="Proteomes" id="UP000054516">
    <property type="component" value="Unassembled WGS sequence"/>
</dbReference>
<dbReference type="InterPro" id="IPR001853">
    <property type="entry name" value="DSBA-like_thioredoxin_dom"/>
</dbReference>
<dbReference type="GO" id="GO:0004364">
    <property type="term" value="F:glutathione transferase activity"/>
    <property type="evidence" value="ECO:0007669"/>
    <property type="project" value="TreeGrafter"/>
</dbReference>
<dbReference type="AlphaFoldDB" id="A0A1W2THD7"/>
<feature type="transmembrane region" description="Helical" evidence="1">
    <location>
        <begin position="103"/>
        <end position="125"/>
    </location>
</feature>
<dbReference type="InterPro" id="IPR051924">
    <property type="entry name" value="GST_Kappa/NadH"/>
</dbReference>
<dbReference type="GO" id="GO:0006749">
    <property type="term" value="P:glutathione metabolic process"/>
    <property type="evidence" value="ECO:0007669"/>
    <property type="project" value="TreeGrafter"/>
</dbReference>
<gene>
    <name evidence="3" type="ORF">SAMD00023353_2600070</name>
</gene>
<dbReference type="SUPFAM" id="SSF52833">
    <property type="entry name" value="Thioredoxin-like"/>
    <property type="match status" value="1"/>
</dbReference>
<dbReference type="STRING" id="77044.A0A1W2THD7"/>
<sequence>MGGKIECYLDIASYYSYIAFVQLQQNRELLNENGVEIEIHPFLIGGVNAASGNSPPWLVPAKARYSKYDTRRAAAALGLKDVSVPGDLMEMGKTLLPMRAMTYIKAAFPAAVYTAAFGYLFHAFWTLHKVPNGAPVLREVLSEIPAGFSLASLSLSLPRDASAAGTGTGTGAERLFTPEQVARVLDAVALAEVKGALKARVDEALARGAFGAPWIWATDARGRGEPFFGSDRWHCVYDFLGLPYRKMELLPPPPPPQQQQQKKAKL</sequence>
<keyword evidence="4" id="KW-1185">Reference proteome</keyword>
<protein>
    <submittedName>
        <fullName evidence="3">Putative DSBA-like thioredoxin domain-containing protein</fullName>
    </submittedName>
</protein>
<keyword evidence="1" id="KW-0812">Transmembrane</keyword>
<dbReference type="EMBL" id="DF977471">
    <property type="protein sequence ID" value="GAP87537.2"/>
    <property type="molecule type" value="Genomic_DNA"/>
</dbReference>
<dbReference type="GO" id="GO:0005777">
    <property type="term" value="C:peroxisome"/>
    <property type="evidence" value="ECO:0007669"/>
    <property type="project" value="TreeGrafter"/>
</dbReference>
<reference evidence="3" key="1">
    <citation type="submission" date="2016-03" db="EMBL/GenBank/DDBJ databases">
        <title>Draft genome sequence of Rosellinia necatrix.</title>
        <authorList>
            <person name="Kanematsu S."/>
        </authorList>
    </citation>
    <scope>NUCLEOTIDE SEQUENCE [LARGE SCALE GENOMIC DNA]</scope>
    <source>
        <strain evidence="3">W97</strain>
    </source>
</reference>
<dbReference type="Gene3D" id="3.40.30.10">
    <property type="entry name" value="Glutaredoxin"/>
    <property type="match status" value="1"/>
</dbReference>
<dbReference type="OrthoDB" id="4664297at2759"/>
<dbReference type="Pfam" id="PF01323">
    <property type="entry name" value="DSBA"/>
    <property type="match status" value="1"/>
</dbReference>
<name>A0A1W2THD7_ROSNE</name>
<organism evidence="3">
    <name type="scientific">Rosellinia necatrix</name>
    <name type="common">White root-rot fungus</name>
    <dbReference type="NCBI Taxonomy" id="77044"/>
    <lineage>
        <taxon>Eukaryota</taxon>
        <taxon>Fungi</taxon>
        <taxon>Dikarya</taxon>
        <taxon>Ascomycota</taxon>
        <taxon>Pezizomycotina</taxon>
        <taxon>Sordariomycetes</taxon>
        <taxon>Xylariomycetidae</taxon>
        <taxon>Xylariales</taxon>
        <taxon>Xylariaceae</taxon>
        <taxon>Rosellinia</taxon>
    </lineage>
</organism>
<keyword evidence="1" id="KW-0472">Membrane</keyword>
<proteinExistence type="predicted"/>
<dbReference type="GO" id="GO:0005739">
    <property type="term" value="C:mitochondrion"/>
    <property type="evidence" value="ECO:0007669"/>
    <property type="project" value="TreeGrafter"/>
</dbReference>
<dbReference type="InterPro" id="IPR036249">
    <property type="entry name" value="Thioredoxin-like_sf"/>
</dbReference>
<evidence type="ECO:0000313" key="4">
    <source>
        <dbReference type="Proteomes" id="UP000054516"/>
    </source>
</evidence>
<accession>A0A1W2THD7</accession>
<dbReference type="OMA" id="PFWGFDR"/>